<dbReference type="Proteomes" id="UP001164803">
    <property type="component" value="Chromosome"/>
</dbReference>
<dbReference type="PANTHER" id="PTHR46797">
    <property type="entry name" value="HTH-TYPE TRANSCRIPTIONAL REGULATOR"/>
    <property type="match status" value="1"/>
</dbReference>
<evidence type="ECO:0000313" key="3">
    <source>
        <dbReference type="EMBL" id="WAH34999.1"/>
    </source>
</evidence>
<name>A0ABY6YWT2_9BACL</name>
<protein>
    <submittedName>
        <fullName evidence="3">Helix-turn-helix domain-containing protein</fullName>
    </submittedName>
</protein>
<dbReference type="RefSeq" id="WP_268041770.1">
    <property type="nucleotide sequence ID" value="NZ_CP104064.1"/>
</dbReference>
<evidence type="ECO:0000256" key="1">
    <source>
        <dbReference type="ARBA" id="ARBA00023125"/>
    </source>
</evidence>
<sequence>MAHINNEEKGMTRPITMERIREERKKLKMTQEELGKLLGKNKSFISRLERYGQHLSVPILDQLADIFECTTDYLLGRTDKRN</sequence>
<dbReference type="InterPro" id="IPR010982">
    <property type="entry name" value="Lambda_DNA-bd_dom_sf"/>
</dbReference>
<proteinExistence type="predicted"/>
<organism evidence="3 4">
    <name type="scientific">Alicyclobacillus dauci</name>
    <dbReference type="NCBI Taxonomy" id="1475485"/>
    <lineage>
        <taxon>Bacteria</taxon>
        <taxon>Bacillati</taxon>
        <taxon>Bacillota</taxon>
        <taxon>Bacilli</taxon>
        <taxon>Bacillales</taxon>
        <taxon>Alicyclobacillaceae</taxon>
        <taxon>Alicyclobacillus</taxon>
    </lineage>
</organism>
<dbReference type="PANTHER" id="PTHR46797:SF1">
    <property type="entry name" value="METHYLPHOSPHONATE SYNTHASE"/>
    <property type="match status" value="1"/>
</dbReference>
<dbReference type="Gene3D" id="1.10.260.40">
    <property type="entry name" value="lambda repressor-like DNA-binding domains"/>
    <property type="match status" value="1"/>
</dbReference>
<evidence type="ECO:0000259" key="2">
    <source>
        <dbReference type="PROSITE" id="PS50943"/>
    </source>
</evidence>
<dbReference type="PROSITE" id="PS50943">
    <property type="entry name" value="HTH_CROC1"/>
    <property type="match status" value="1"/>
</dbReference>
<keyword evidence="1" id="KW-0238">DNA-binding</keyword>
<feature type="domain" description="HTH cro/C1-type" evidence="2">
    <location>
        <begin position="20"/>
        <end position="74"/>
    </location>
</feature>
<dbReference type="EMBL" id="CP104064">
    <property type="protein sequence ID" value="WAH34999.1"/>
    <property type="molecule type" value="Genomic_DNA"/>
</dbReference>
<gene>
    <name evidence="3" type="ORF">NZD86_11725</name>
</gene>
<dbReference type="InterPro" id="IPR050807">
    <property type="entry name" value="TransReg_Diox_bact_type"/>
</dbReference>
<dbReference type="Pfam" id="PF01381">
    <property type="entry name" value="HTH_3"/>
    <property type="match status" value="1"/>
</dbReference>
<dbReference type="SUPFAM" id="SSF47413">
    <property type="entry name" value="lambda repressor-like DNA-binding domains"/>
    <property type="match status" value="1"/>
</dbReference>
<dbReference type="CDD" id="cd00093">
    <property type="entry name" value="HTH_XRE"/>
    <property type="match status" value="1"/>
</dbReference>
<reference evidence="3" key="1">
    <citation type="submission" date="2022-08" db="EMBL/GenBank/DDBJ databases">
        <title>Alicyclobacillus dauci DSM2870, complete genome.</title>
        <authorList>
            <person name="Wang Q."/>
            <person name="Cai R."/>
            <person name="Wang Z."/>
        </authorList>
    </citation>
    <scope>NUCLEOTIDE SEQUENCE</scope>
    <source>
        <strain evidence="3">DSM 28700</strain>
    </source>
</reference>
<dbReference type="SMART" id="SM00530">
    <property type="entry name" value="HTH_XRE"/>
    <property type="match status" value="1"/>
</dbReference>
<accession>A0ABY6YWT2</accession>
<keyword evidence="4" id="KW-1185">Reference proteome</keyword>
<evidence type="ECO:0000313" key="4">
    <source>
        <dbReference type="Proteomes" id="UP001164803"/>
    </source>
</evidence>
<dbReference type="InterPro" id="IPR001387">
    <property type="entry name" value="Cro/C1-type_HTH"/>
</dbReference>